<dbReference type="GO" id="GO:0042597">
    <property type="term" value="C:periplasmic space"/>
    <property type="evidence" value="ECO:0007669"/>
    <property type="project" value="UniProtKB-SubCell"/>
</dbReference>
<dbReference type="InterPro" id="IPR050597">
    <property type="entry name" value="Cytochrome_c_Oxidase_Subunit"/>
</dbReference>
<comment type="caution">
    <text evidence="11">The sequence shown here is derived from an EMBL/GenBank/DDBJ whole genome shotgun (WGS) entry which is preliminary data.</text>
</comment>
<accession>A0A1E3VRR4</accession>
<feature type="binding site" description="covalent" evidence="8">
    <location>
        <position position="117"/>
    </location>
    <ligand>
        <name>heme c</name>
        <dbReference type="ChEBI" id="CHEBI:61717"/>
        <label>2</label>
    </ligand>
</feature>
<dbReference type="GO" id="GO:0009055">
    <property type="term" value="F:electron transfer activity"/>
    <property type="evidence" value="ECO:0007669"/>
    <property type="project" value="InterPro"/>
</dbReference>
<evidence type="ECO:0000256" key="9">
    <source>
        <dbReference type="PIRSR" id="PIRSR000005-2"/>
    </source>
</evidence>
<dbReference type="GO" id="GO:0020037">
    <property type="term" value="F:heme binding"/>
    <property type="evidence" value="ECO:0007669"/>
    <property type="project" value="InterPro"/>
</dbReference>
<feature type="binding site" description="covalent" evidence="8">
    <location>
        <position position="120"/>
    </location>
    <ligand>
        <name>heme c</name>
        <dbReference type="ChEBI" id="CHEBI:61717"/>
        <label>2</label>
    </ligand>
</feature>
<keyword evidence="7 9" id="KW-0408">Iron</keyword>
<keyword evidence="2" id="KW-0813">Transport</keyword>
<comment type="subcellular location">
    <subcellularLocation>
        <location evidence="1">Periplasm</location>
    </subcellularLocation>
</comment>
<dbReference type="EMBL" id="LPWF01000030">
    <property type="protein sequence ID" value="ODR96219.1"/>
    <property type="molecule type" value="Genomic_DNA"/>
</dbReference>
<dbReference type="PANTHER" id="PTHR33751">
    <property type="entry name" value="CBB3-TYPE CYTOCHROME C OXIDASE SUBUNIT FIXP"/>
    <property type="match status" value="1"/>
</dbReference>
<feature type="binding site" description="axial binding residue" evidence="9">
    <location>
        <position position="160"/>
    </location>
    <ligand>
        <name>heme c</name>
        <dbReference type="ChEBI" id="CHEBI:61717"/>
        <label>2</label>
    </ligand>
    <ligandPart>
        <name>Fe</name>
        <dbReference type="ChEBI" id="CHEBI:18248"/>
    </ligandPart>
</feature>
<evidence type="ECO:0000256" key="8">
    <source>
        <dbReference type="PIRSR" id="PIRSR000005-1"/>
    </source>
</evidence>
<feature type="binding site" description="axial binding residue" evidence="9">
    <location>
        <position position="68"/>
    </location>
    <ligand>
        <name>heme c</name>
        <dbReference type="ChEBI" id="CHEBI:61717"/>
        <label>1</label>
    </ligand>
    <ligandPart>
        <name>Fe</name>
        <dbReference type="ChEBI" id="CHEBI:18248"/>
    </ligandPart>
</feature>
<comment type="PTM">
    <text evidence="8">Binds 2 heme c groups covalently per subunit.</text>
</comment>
<keyword evidence="6" id="KW-0249">Electron transport</keyword>
<evidence type="ECO:0000256" key="1">
    <source>
        <dbReference type="ARBA" id="ARBA00004418"/>
    </source>
</evidence>
<feature type="binding site" description="axial binding residue" evidence="9">
    <location>
        <position position="29"/>
    </location>
    <ligand>
        <name>heme c</name>
        <dbReference type="ChEBI" id="CHEBI:61717"/>
        <label>1</label>
    </ligand>
    <ligandPart>
        <name>Fe</name>
        <dbReference type="ChEBI" id="CHEBI:18248"/>
    </ligandPart>
</feature>
<evidence type="ECO:0000256" key="3">
    <source>
        <dbReference type="ARBA" id="ARBA00022617"/>
    </source>
</evidence>
<keyword evidence="12" id="KW-1185">Reference proteome</keyword>
<dbReference type="AlphaFoldDB" id="A0A1E3VRR4"/>
<evidence type="ECO:0000256" key="2">
    <source>
        <dbReference type="ARBA" id="ARBA00022448"/>
    </source>
</evidence>
<keyword evidence="5" id="KW-0574">Periplasm</keyword>
<evidence type="ECO:0000313" key="11">
    <source>
        <dbReference type="EMBL" id="ODR96219.1"/>
    </source>
</evidence>
<dbReference type="Gene3D" id="1.10.760.10">
    <property type="entry name" value="Cytochrome c-like domain"/>
    <property type="match status" value="2"/>
</dbReference>
<proteinExistence type="predicted"/>
<dbReference type="PIRSF" id="PIRSF000005">
    <property type="entry name" value="Cytochrome_c4"/>
    <property type="match status" value="1"/>
</dbReference>
<dbReference type="PROSITE" id="PS51007">
    <property type="entry name" value="CYTC"/>
    <property type="match status" value="1"/>
</dbReference>
<feature type="binding site" description="axial binding residue" evidence="9">
    <location>
        <position position="121"/>
    </location>
    <ligand>
        <name>heme c</name>
        <dbReference type="ChEBI" id="CHEBI:61717"/>
        <label>2</label>
    </ligand>
    <ligandPart>
        <name>Fe</name>
        <dbReference type="ChEBI" id="CHEBI:18248"/>
    </ligandPart>
</feature>
<organism evidence="11 12">
    <name type="scientific">Methyloceanibacter superfactus</name>
    <dbReference type="NCBI Taxonomy" id="1774969"/>
    <lineage>
        <taxon>Bacteria</taxon>
        <taxon>Pseudomonadati</taxon>
        <taxon>Pseudomonadota</taxon>
        <taxon>Alphaproteobacteria</taxon>
        <taxon>Hyphomicrobiales</taxon>
        <taxon>Hyphomicrobiaceae</taxon>
        <taxon>Methyloceanibacter</taxon>
    </lineage>
</organism>
<evidence type="ECO:0000256" key="4">
    <source>
        <dbReference type="ARBA" id="ARBA00022723"/>
    </source>
</evidence>
<evidence type="ECO:0000256" key="7">
    <source>
        <dbReference type="ARBA" id="ARBA00023004"/>
    </source>
</evidence>
<protein>
    <submittedName>
        <fullName evidence="11">Cytochrome c</fullName>
    </submittedName>
</protein>
<dbReference type="STRING" id="1774969.AUC69_15295"/>
<dbReference type="GO" id="GO:0005506">
    <property type="term" value="F:iron ion binding"/>
    <property type="evidence" value="ECO:0007669"/>
    <property type="project" value="InterPro"/>
</dbReference>
<keyword evidence="3 8" id="KW-0349">Heme</keyword>
<dbReference type="InterPro" id="IPR036909">
    <property type="entry name" value="Cyt_c-like_dom_sf"/>
</dbReference>
<evidence type="ECO:0000259" key="10">
    <source>
        <dbReference type="PROSITE" id="PS51007"/>
    </source>
</evidence>
<evidence type="ECO:0000256" key="6">
    <source>
        <dbReference type="ARBA" id="ARBA00022982"/>
    </source>
</evidence>
<name>A0A1E3VRR4_9HYPH</name>
<dbReference type="SUPFAM" id="SSF46626">
    <property type="entry name" value="Cytochrome c"/>
    <property type="match status" value="2"/>
</dbReference>
<evidence type="ECO:0000256" key="5">
    <source>
        <dbReference type="ARBA" id="ARBA00022764"/>
    </source>
</evidence>
<sequence>MLLGAIIMGGTAFAADDIEQKAQICAACHGANGVPVNNTTPVIWGQDEGYLYLQLRDFKSGMRKNPLMEPIAAQLEKSDMFALAAYFKKKAWPDLKQPPAPDDVAAKAESAAKSIGCRGCHLDHFQGDGSTARLAGQWQPYLLNTMMAFRDGSRGNNPGMSDLMKATPADDLEALSKYLAGLQIDAYLGHGR</sequence>
<feature type="binding site" description="covalent" evidence="8">
    <location>
        <position position="28"/>
    </location>
    <ligand>
        <name>heme c</name>
        <dbReference type="ChEBI" id="CHEBI:61717"/>
        <label>1</label>
    </ligand>
</feature>
<dbReference type="PANTHER" id="PTHR33751:SF9">
    <property type="entry name" value="CYTOCHROME C4"/>
    <property type="match status" value="1"/>
</dbReference>
<reference evidence="11 12" key="1">
    <citation type="journal article" date="2016" name="Environ. Microbiol.">
        <title>New Methyloceanibacter diversity from North Sea sediments includes methanotroph containing solely the soluble methane monooxygenase.</title>
        <authorList>
            <person name="Vekeman B."/>
            <person name="Kerckhof F.M."/>
            <person name="Cremers G."/>
            <person name="de Vos P."/>
            <person name="Vandamme P."/>
            <person name="Boon N."/>
            <person name="Op den Camp H.J."/>
            <person name="Heylen K."/>
        </authorList>
    </citation>
    <scope>NUCLEOTIDE SEQUENCE [LARGE SCALE GENOMIC DNA]</scope>
    <source>
        <strain evidence="11 12">R-67175</strain>
    </source>
</reference>
<feature type="binding site" description="covalent" evidence="8">
    <location>
        <position position="25"/>
    </location>
    <ligand>
        <name>heme c</name>
        <dbReference type="ChEBI" id="CHEBI:61717"/>
        <label>1</label>
    </ligand>
</feature>
<evidence type="ECO:0000313" key="12">
    <source>
        <dbReference type="Proteomes" id="UP000094472"/>
    </source>
</evidence>
<feature type="domain" description="Cytochrome c" evidence="10">
    <location>
        <begin position="4"/>
        <end position="183"/>
    </location>
</feature>
<dbReference type="Proteomes" id="UP000094472">
    <property type="component" value="Unassembled WGS sequence"/>
</dbReference>
<dbReference type="InterPro" id="IPR024167">
    <property type="entry name" value="Cytochrome_c4-like"/>
</dbReference>
<gene>
    <name evidence="11" type="ORF">AUC69_15295</name>
</gene>
<dbReference type="InterPro" id="IPR009056">
    <property type="entry name" value="Cyt_c-like_dom"/>
</dbReference>
<keyword evidence="4 9" id="KW-0479">Metal-binding</keyword>